<dbReference type="OrthoDB" id="10264588at2759"/>
<dbReference type="RefSeq" id="XP_022727205.1">
    <property type="nucleotide sequence ID" value="XM_022871470.1"/>
</dbReference>
<reference evidence="3 4" key="1">
    <citation type="submission" date="2025-04" db="UniProtKB">
        <authorList>
            <consortium name="RefSeq"/>
        </authorList>
    </citation>
    <scope>IDENTIFICATION</scope>
    <source>
        <tissue evidence="3 4">Fruit stalk</tissue>
    </source>
</reference>
<accession>A0A6P5XFS6</accession>
<dbReference type="InterPro" id="IPR056778">
    <property type="entry name" value="UPF0261_C"/>
</dbReference>
<name>A0A6P5XFS6_DURZI</name>
<dbReference type="PANTHER" id="PTHR31862">
    <property type="entry name" value="UPF0261 DOMAIN PROTEIN (AFU_ORTHOLOGUE AFUA_1G10120)"/>
    <property type="match status" value="1"/>
</dbReference>
<evidence type="ECO:0000259" key="1">
    <source>
        <dbReference type="Pfam" id="PF23189"/>
    </source>
</evidence>
<gene>
    <name evidence="3 4" type="primary">LOC111283078</name>
</gene>
<dbReference type="Proteomes" id="UP000515121">
    <property type="component" value="Unplaced"/>
</dbReference>
<evidence type="ECO:0000313" key="3">
    <source>
        <dbReference type="RefSeq" id="XP_022727204.1"/>
    </source>
</evidence>
<sequence>MLSIQTRQIEAQKLVARTNIALFEISIRKATDPERLQKKGYETCIFHATGTEGKAMESLVREAYIQGVLDITTTEFADYVVGGVMYCDSSRFDVIVEKKNGILFNSIFEELTMGITLKLKPGSKVALVGPNGGGKKLYKEAREYYSNSEIKYLKTLSYGIKGFFGWPIVLC</sequence>
<dbReference type="InterPro" id="IPR051353">
    <property type="entry name" value="Tobamovirus_resist_UPF0261"/>
</dbReference>
<proteinExistence type="predicted"/>
<keyword evidence="2" id="KW-1185">Reference proteome</keyword>
<dbReference type="Gene3D" id="3.40.50.12030">
    <property type="entry name" value="Uncharacterised protein family UPF0261, NC domain"/>
    <property type="match status" value="1"/>
</dbReference>
<dbReference type="AlphaFoldDB" id="A0A6P5XFS6"/>
<protein>
    <submittedName>
        <fullName evidence="3 4">Uncharacterized protein LOC111283078 isoform X1</fullName>
    </submittedName>
</protein>
<dbReference type="Pfam" id="PF23189">
    <property type="entry name" value="UPF0261_C"/>
    <property type="match status" value="1"/>
</dbReference>
<feature type="domain" description="UPF0261" evidence="1">
    <location>
        <begin position="34"/>
        <end position="99"/>
    </location>
</feature>
<organism evidence="2 3">
    <name type="scientific">Durio zibethinus</name>
    <name type="common">Durian</name>
    <dbReference type="NCBI Taxonomy" id="66656"/>
    <lineage>
        <taxon>Eukaryota</taxon>
        <taxon>Viridiplantae</taxon>
        <taxon>Streptophyta</taxon>
        <taxon>Embryophyta</taxon>
        <taxon>Tracheophyta</taxon>
        <taxon>Spermatophyta</taxon>
        <taxon>Magnoliopsida</taxon>
        <taxon>eudicotyledons</taxon>
        <taxon>Gunneridae</taxon>
        <taxon>Pentapetalae</taxon>
        <taxon>rosids</taxon>
        <taxon>malvids</taxon>
        <taxon>Malvales</taxon>
        <taxon>Malvaceae</taxon>
        <taxon>Helicteroideae</taxon>
        <taxon>Durio</taxon>
    </lineage>
</organism>
<dbReference type="KEGG" id="dzi:111283078"/>
<dbReference type="GeneID" id="111283078"/>
<evidence type="ECO:0000313" key="2">
    <source>
        <dbReference type="Proteomes" id="UP000515121"/>
    </source>
</evidence>
<dbReference type="RefSeq" id="XP_022727204.1">
    <property type="nucleotide sequence ID" value="XM_022871469.1"/>
</dbReference>
<evidence type="ECO:0000313" key="4">
    <source>
        <dbReference type="RefSeq" id="XP_022727205.1"/>
    </source>
</evidence>
<dbReference type="PANTHER" id="PTHR31862:SF1">
    <property type="entry name" value="UPF0261 DOMAIN PROTEIN (AFU_ORTHOLOGUE AFUA_1G10120)"/>
    <property type="match status" value="1"/>
</dbReference>